<sequence>MNDVCNDKIITHITRRNGENCVLMSEEEYMSMCETLYLFGNPANARHLEKSLQEAEEGKFVQIDL</sequence>
<evidence type="ECO:0000313" key="3">
    <source>
        <dbReference type="EMBL" id="QRQ83210.1"/>
    </source>
</evidence>
<gene>
    <name evidence="3" type="ORF">JQU52_00240</name>
</gene>
<accession>A0A892ZL98</accession>
<evidence type="ECO:0000313" key="4">
    <source>
        <dbReference type="Proteomes" id="UP000653156"/>
    </source>
</evidence>
<proteinExistence type="inferred from homology"/>
<dbReference type="InterPro" id="IPR036165">
    <property type="entry name" value="YefM-like_sf"/>
</dbReference>
<evidence type="ECO:0000256" key="1">
    <source>
        <dbReference type="ARBA" id="ARBA00009981"/>
    </source>
</evidence>
<dbReference type="SUPFAM" id="SSF143120">
    <property type="entry name" value="YefM-like"/>
    <property type="match status" value="1"/>
</dbReference>
<evidence type="ECO:0000256" key="2">
    <source>
        <dbReference type="RuleBase" id="RU362080"/>
    </source>
</evidence>
<organism evidence="3 4">
    <name type="scientific">Paralysiella testudinis</name>
    <dbReference type="NCBI Taxonomy" id="2809020"/>
    <lineage>
        <taxon>Bacteria</taxon>
        <taxon>Pseudomonadati</taxon>
        <taxon>Pseudomonadota</taxon>
        <taxon>Betaproteobacteria</taxon>
        <taxon>Neisseriales</taxon>
        <taxon>Neisseriaceae</taxon>
        <taxon>Paralysiella</taxon>
    </lineage>
</organism>
<dbReference type="AlphaFoldDB" id="A0A892ZL98"/>
<dbReference type="InterPro" id="IPR006442">
    <property type="entry name" value="Antitoxin_Phd/YefM"/>
</dbReference>
<reference evidence="3" key="1">
    <citation type="submission" date="2021-02" db="EMBL/GenBank/DDBJ databases">
        <title>Neisseriaceae sp. 26B isolated from the cloaca of a Common Toad-headed Turtle (Mesoclemmys nasuta).</title>
        <authorList>
            <person name="Spergser J."/>
            <person name="Busse H.-J."/>
        </authorList>
    </citation>
    <scope>NUCLEOTIDE SEQUENCE</scope>
    <source>
        <strain evidence="3">26B</strain>
    </source>
</reference>
<comment type="similarity">
    <text evidence="1 2">Belongs to the phD/YefM antitoxin family.</text>
</comment>
<name>A0A892ZL98_9NEIS</name>
<dbReference type="Pfam" id="PF02604">
    <property type="entry name" value="PhdYeFM_antitox"/>
    <property type="match status" value="1"/>
</dbReference>
<dbReference type="Gene3D" id="3.40.1620.10">
    <property type="entry name" value="YefM-like domain"/>
    <property type="match status" value="1"/>
</dbReference>
<dbReference type="EMBL" id="CP069798">
    <property type="protein sequence ID" value="QRQ83210.1"/>
    <property type="molecule type" value="Genomic_DNA"/>
</dbReference>
<comment type="function">
    <text evidence="2">Antitoxin component of a type II toxin-antitoxin (TA) system.</text>
</comment>
<dbReference type="Proteomes" id="UP000653156">
    <property type="component" value="Chromosome"/>
</dbReference>
<dbReference type="Gene3D" id="6.10.250.330">
    <property type="match status" value="1"/>
</dbReference>
<keyword evidence="4" id="KW-1185">Reference proteome</keyword>
<dbReference type="KEGG" id="ptes:JQU52_00240"/>
<protein>
    <recommendedName>
        <fullName evidence="2">Antitoxin</fullName>
    </recommendedName>
</protein>